<accession>X1B888</accession>
<proteinExistence type="predicted"/>
<gene>
    <name evidence="3" type="ORF">S01H4_42441</name>
</gene>
<feature type="domain" description="Periplasmic binding protein" evidence="2">
    <location>
        <begin position="92"/>
        <end position="193"/>
    </location>
</feature>
<evidence type="ECO:0000256" key="1">
    <source>
        <dbReference type="ARBA" id="ARBA00004196"/>
    </source>
</evidence>
<dbReference type="Pfam" id="PF13407">
    <property type="entry name" value="Peripla_BP_4"/>
    <property type="match status" value="1"/>
</dbReference>
<dbReference type="InterPro" id="IPR028082">
    <property type="entry name" value="Peripla_BP_I"/>
</dbReference>
<reference evidence="3" key="1">
    <citation type="journal article" date="2014" name="Front. Microbiol.">
        <title>High frequency of phylogenetically diverse reductive dehalogenase-homologous genes in deep subseafloor sedimentary metagenomes.</title>
        <authorList>
            <person name="Kawai M."/>
            <person name="Futagami T."/>
            <person name="Toyoda A."/>
            <person name="Takaki Y."/>
            <person name="Nishi S."/>
            <person name="Hori S."/>
            <person name="Arai W."/>
            <person name="Tsubouchi T."/>
            <person name="Morono Y."/>
            <person name="Uchiyama I."/>
            <person name="Ito T."/>
            <person name="Fujiyama A."/>
            <person name="Inagaki F."/>
            <person name="Takami H."/>
        </authorList>
    </citation>
    <scope>NUCLEOTIDE SEQUENCE</scope>
    <source>
        <strain evidence="3">Expedition CK06-06</strain>
    </source>
</reference>
<dbReference type="PANTHER" id="PTHR30036">
    <property type="entry name" value="D-XYLOSE-BINDING PERIPLASMIC PROTEIN"/>
    <property type="match status" value="1"/>
</dbReference>
<comment type="subcellular location">
    <subcellularLocation>
        <location evidence="1">Cell envelope</location>
    </subcellularLocation>
</comment>
<dbReference type="PROSITE" id="PS51257">
    <property type="entry name" value="PROKAR_LIPOPROTEIN"/>
    <property type="match status" value="1"/>
</dbReference>
<dbReference type="SUPFAM" id="SSF53822">
    <property type="entry name" value="Periplasmic binding protein-like I"/>
    <property type="match status" value="1"/>
</dbReference>
<dbReference type="Gene3D" id="3.40.50.2300">
    <property type="match status" value="1"/>
</dbReference>
<organism evidence="3">
    <name type="scientific">marine sediment metagenome</name>
    <dbReference type="NCBI Taxonomy" id="412755"/>
    <lineage>
        <taxon>unclassified sequences</taxon>
        <taxon>metagenomes</taxon>
        <taxon>ecological metagenomes</taxon>
    </lineage>
</organism>
<evidence type="ECO:0000313" key="3">
    <source>
        <dbReference type="EMBL" id="GAG91335.1"/>
    </source>
</evidence>
<name>X1B888_9ZZZZ</name>
<dbReference type="InterPro" id="IPR025997">
    <property type="entry name" value="SBP_2_dom"/>
</dbReference>
<protein>
    <recommendedName>
        <fullName evidence="2">Periplasmic binding protein domain-containing protein</fullName>
    </recommendedName>
</protein>
<dbReference type="EMBL" id="BART01023303">
    <property type="protein sequence ID" value="GAG91335.1"/>
    <property type="molecule type" value="Genomic_DNA"/>
</dbReference>
<evidence type="ECO:0000259" key="2">
    <source>
        <dbReference type="Pfam" id="PF13407"/>
    </source>
</evidence>
<dbReference type="InterPro" id="IPR050555">
    <property type="entry name" value="Bact_Solute-Bind_Prot2"/>
</dbReference>
<comment type="caution">
    <text evidence="3">The sequence shown here is derived from an EMBL/GenBank/DDBJ whole genome shotgun (WGS) entry which is preliminary data.</text>
</comment>
<feature type="non-terminal residue" evidence="3">
    <location>
        <position position="193"/>
    </location>
</feature>
<dbReference type="GO" id="GO:0030246">
    <property type="term" value="F:carbohydrate binding"/>
    <property type="evidence" value="ECO:0007669"/>
    <property type="project" value="TreeGrafter"/>
</dbReference>
<dbReference type="AlphaFoldDB" id="X1B888"/>
<dbReference type="GO" id="GO:0030288">
    <property type="term" value="C:outer membrane-bounded periplasmic space"/>
    <property type="evidence" value="ECO:0007669"/>
    <property type="project" value="TreeGrafter"/>
</dbReference>
<sequence length="193" mass="20696">MKKILLWLLVLTMCVSMVACFSLAGCKAKAVAEEEAAPAVEEVEEETPAEEVTEEVAPIEEEVDPIALALEFAERAIEGEAVEYTGTTDFTVGVIMPQLDNDGWFGMYIGVLMGVIKTGVNFVTLDARNNVDNQLAMIEDLITRKVDAIVFVPVDSAALSVGVIKANEAGIPVVTMDRSTESGEVLALVESNN</sequence>